<feature type="transmembrane region" description="Helical" evidence="1">
    <location>
        <begin position="91"/>
        <end position="113"/>
    </location>
</feature>
<accession>A0A955L401</accession>
<proteinExistence type="predicted"/>
<reference evidence="2" key="2">
    <citation type="journal article" date="2021" name="Microbiome">
        <title>Successional dynamics and alternative stable states in a saline activated sludge microbial community over 9 years.</title>
        <authorList>
            <person name="Wang Y."/>
            <person name="Ye J."/>
            <person name="Ju F."/>
            <person name="Liu L."/>
            <person name="Boyd J.A."/>
            <person name="Deng Y."/>
            <person name="Parks D.H."/>
            <person name="Jiang X."/>
            <person name="Yin X."/>
            <person name="Woodcroft B.J."/>
            <person name="Tyson G.W."/>
            <person name="Hugenholtz P."/>
            <person name="Polz M.F."/>
            <person name="Zhang T."/>
        </authorList>
    </citation>
    <scope>NUCLEOTIDE SEQUENCE</scope>
    <source>
        <strain evidence="2">HKST-UBA10</strain>
    </source>
</reference>
<evidence type="ECO:0000256" key="1">
    <source>
        <dbReference type="SAM" id="Phobius"/>
    </source>
</evidence>
<evidence type="ECO:0000313" key="3">
    <source>
        <dbReference type="Proteomes" id="UP000782843"/>
    </source>
</evidence>
<dbReference type="AlphaFoldDB" id="A0A955L401"/>
<keyword evidence="1" id="KW-0812">Transmembrane</keyword>
<dbReference type="EMBL" id="JAGQLG010000122">
    <property type="protein sequence ID" value="MCA9382383.1"/>
    <property type="molecule type" value="Genomic_DNA"/>
</dbReference>
<gene>
    <name evidence="2" type="ORF">KC660_03185</name>
</gene>
<keyword evidence="1" id="KW-0472">Membrane</keyword>
<keyword evidence="1" id="KW-1133">Transmembrane helix</keyword>
<feature type="transmembrane region" description="Helical" evidence="1">
    <location>
        <begin position="7"/>
        <end position="27"/>
    </location>
</feature>
<reference evidence="2" key="1">
    <citation type="submission" date="2020-04" db="EMBL/GenBank/DDBJ databases">
        <authorList>
            <person name="Zhang T."/>
        </authorList>
    </citation>
    <scope>NUCLEOTIDE SEQUENCE</scope>
    <source>
        <strain evidence="2">HKST-UBA10</strain>
    </source>
</reference>
<dbReference type="Proteomes" id="UP000782843">
    <property type="component" value="Unassembled WGS sequence"/>
</dbReference>
<protein>
    <submittedName>
        <fullName evidence="2">Uncharacterized protein</fullName>
    </submittedName>
</protein>
<comment type="caution">
    <text evidence="2">The sequence shown here is derived from an EMBL/GenBank/DDBJ whole genome shotgun (WGS) entry which is preliminary data.</text>
</comment>
<organism evidence="2 3">
    <name type="scientific">Candidatus Dojkabacteria bacterium</name>
    <dbReference type="NCBI Taxonomy" id="2099670"/>
    <lineage>
        <taxon>Bacteria</taxon>
        <taxon>Candidatus Dojkabacteria</taxon>
    </lineage>
</organism>
<sequence length="124" mass="13364">MKIKLITYIPAVIMNFILGGYAMQVYADPIQSPIPNFSFAALLQGVIKLIPIVVILGLLGGVIVAGITLIFSWGQDANAEPVKRVRTIITYLIAGLMIVVLGPFLLVLLLNLLGVSGFENFLPI</sequence>
<feature type="transmembrane region" description="Helical" evidence="1">
    <location>
        <begin position="47"/>
        <end position="71"/>
    </location>
</feature>
<evidence type="ECO:0000313" key="2">
    <source>
        <dbReference type="EMBL" id="MCA9382383.1"/>
    </source>
</evidence>
<name>A0A955L401_9BACT</name>